<evidence type="ECO:0000256" key="1">
    <source>
        <dbReference type="SAM" id="SignalP"/>
    </source>
</evidence>
<comment type="caution">
    <text evidence="2">The sequence shown here is derived from an EMBL/GenBank/DDBJ whole genome shotgun (WGS) entry which is preliminary data.</text>
</comment>
<dbReference type="PROSITE" id="PS51257">
    <property type="entry name" value="PROKAR_LIPOPROTEIN"/>
    <property type="match status" value="1"/>
</dbReference>
<evidence type="ECO:0000313" key="3">
    <source>
        <dbReference type="Proteomes" id="UP000658131"/>
    </source>
</evidence>
<dbReference type="RefSeq" id="WP_262399340.1">
    <property type="nucleotide sequence ID" value="NZ_JACRTB010000006.1"/>
</dbReference>
<keyword evidence="3" id="KW-1185">Reference proteome</keyword>
<accession>A0ABR7NH57</accession>
<gene>
    <name evidence="2" type="ORF">H8717_04825</name>
</gene>
<proteinExistence type="predicted"/>
<dbReference type="EMBL" id="JACRTB010000006">
    <property type="protein sequence ID" value="MBC8575738.1"/>
    <property type="molecule type" value="Genomic_DNA"/>
</dbReference>
<evidence type="ECO:0000313" key="2">
    <source>
        <dbReference type="EMBL" id="MBC8575738.1"/>
    </source>
</evidence>
<feature type="signal peptide" evidence="1">
    <location>
        <begin position="1"/>
        <end position="20"/>
    </location>
</feature>
<organism evidence="2 3">
    <name type="scientific">Yanshouia hominis</name>
    <dbReference type="NCBI Taxonomy" id="2763673"/>
    <lineage>
        <taxon>Bacteria</taxon>
        <taxon>Bacillati</taxon>
        <taxon>Bacillota</taxon>
        <taxon>Clostridia</taxon>
        <taxon>Eubacteriales</taxon>
        <taxon>Oscillospiraceae</taxon>
        <taxon>Yanshouia</taxon>
    </lineage>
</organism>
<reference evidence="2 3" key="1">
    <citation type="submission" date="2020-08" db="EMBL/GenBank/DDBJ databases">
        <title>Genome public.</title>
        <authorList>
            <person name="Liu C."/>
            <person name="Sun Q."/>
        </authorList>
    </citation>
    <scope>NUCLEOTIDE SEQUENCE [LARGE SCALE GENOMIC DNA]</scope>
    <source>
        <strain evidence="2 3">BX1</strain>
    </source>
</reference>
<keyword evidence="1" id="KW-0732">Signal</keyword>
<protein>
    <recommendedName>
        <fullName evidence="4">Lipoprotein</fullName>
    </recommendedName>
</protein>
<evidence type="ECO:0008006" key="4">
    <source>
        <dbReference type="Google" id="ProtNLM"/>
    </source>
</evidence>
<sequence>MRKALALLLACILLLAGCDAASPRGEPQAAISRKESSVLPDTPSRVEPLPDILLGAASVSYQTGGGWVSAAMDSDEAQSFTGALIALFPEKFGAVSAAYEPEEIVIRFSLKESAPHYVDVNSGPAPDVKEMEISSIEINRGGILFLLPQGAALGKVKDVETLLPAAPRGGGQPQ</sequence>
<dbReference type="Proteomes" id="UP000658131">
    <property type="component" value="Unassembled WGS sequence"/>
</dbReference>
<feature type="chain" id="PRO_5046503802" description="Lipoprotein" evidence="1">
    <location>
        <begin position="21"/>
        <end position="174"/>
    </location>
</feature>
<name>A0ABR7NH57_9FIRM</name>